<proteinExistence type="predicted"/>
<protein>
    <submittedName>
        <fullName evidence="1">Uncharacterized protein</fullName>
    </submittedName>
</protein>
<organism evidence="1">
    <name type="scientific">Microvirga ossetica</name>
    <dbReference type="NCBI Taxonomy" id="1882682"/>
    <lineage>
        <taxon>Bacteria</taxon>
        <taxon>Pseudomonadati</taxon>
        <taxon>Pseudomonadota</taxon>
        <taxon>Alphaproteobacteria</taxon>
        <taxon>Hyphomicrobiales</taxon>
        <taxon>Methylobacteriaceae</taxon>
        <taxon>Microvirga</taxon>
    </lineage>
</organism>
<dbReference type="KEGG" id="moc:BB934_45305"/>
<dbReference type="RefSeq" id="WP_099516212.1">
    <property type="nucleotide sequence ID" value="NZ_CP016621.1"/>
</dbReference>
<name>A0A1B2EZL7_9HYPH</name>
<dbReference type="EMBL" id="CP016621">
    <property type="protein sequence ID" value="ANY85439.1"/>
    <property type="molecule type" value="Genomic_DNA"/>
</dbReference>
<accession>A0A1B2EZL7</accession>
<gene>
    <name evidence="1" type="ORF">BB934_45305</name>
</gene>
<sequence>MNQGQRIAVIQRLSTANATSQRAIEKLTGIVAKGNALHGILHGDLDDLNVNLKVGGELMLLRLFLNNLRADLDAIEKAVVGSQQELGIIEQAA</sequence>
<keyword evidence="1" id="KW-0614">Plasmid</keyword>
<dbReference type="AlphaFoldDB" id="A0A1B2EZL7"/>
<reference evidence="1" key="1">
    <citation type="submission" date="2016-07" db="EMBL/GenBank/DDBJ databases">
        <title>Microvirga ossetica sp. nov. a new species of rhizobia isolated from root nodules of the legume species Vicia alpestris Steven originated from North Ossetia region in the Caucasus.</title>
        <authorList>
            <person name="Safronova V.I."/>
            <person name="Kuznetsova I.G."/>
            <person name="Sazanova A.L."/>
            <person name="Belimov A."/>
            <person name="Andronov E."/>
            <person name="Osledkin Y.S."/>
            <person name="Onishchuk O.P."/>
            <person name="Kurchak O.N."/>
            <person name="Shaposhnikov A.I."/>
            <person name="Willems A."/>
            <person name="Tikhonovich I.A."/>
        </authorList>
    </citation>
    <scope>NUCLEOTIDE SEQUENCE [LARGE SCALE GENOMIC DNA]</scope>
    <source>
        <strain evidence="1">V5/3M</strain>
        <plasmid evidence="1">unnamed5</plasmid>
    </source>
</reference>
<evidence type="ECO:0000313" key="1">
    <source>
        <dbReference type="EMBL" id="ANY85439.1"/>
    </source>
</evidence>
<geneLocation type="plasmid" evidence="1">
    <name>unnamed5</name>
</geneLocation>